<comment type="caution">
    <text evidence="5">The sequence shown here is derived from an EMBL/GenBank/DDBJ whole genome shotgun (WGS) entry which is preliminary data.</text>
</comment>
<dbReference type="InterPro" id="IPR015797">
    <property type="entry name" value="NUDIX_hydrolase-like_dom_sf"/>
</dbReference>
<evidence type="ECO:0000259" key="4">
    <source>
        <dbReference type="PROSITE" id="PS51462"/>
    </source>
</evidence>
<dbReference type="Proteomes" id="UP001139682">
    <property type="component" value="Unassembled WGS sequence"/>
</dbReference>
<dbReference type="CDD" id="cd04690">
    <property type="entry name" value="NUDIX_Hydrolase"/>
    <property type="match status" value="1"/>
</dbReference>
<evidence type="ECO:0000256" key="1">
    <source>
        <dbReference type="ARBA" id="ARBA00001946"/>
    </source>
</evidence>
<keyword evidence="6" id="KW-1185">Reference proteome</keyword>
<proteinExistence type="inferred from homology"/>
<dbReference type="InterPro" id="IPR020476">
    <property type="entry name" value="Nudix_hydrolase"/>
</dbReference>
<evidence type="ECO:0000313" key="6">
    <source>
        <dbReference type="Proteomes" id="UP001139682"/>
    </source>
</evidence>
<organism evidence="5 6">
    <name type="scientific">Stutzerimonas marianensis</name>
    <dbReference type="NCBI Taxonomy" id="2929513"/>
    <lineage>
        <taxon>Bacteria</taxon>
        <taxon>Pseudomonadati</taxon>
        <taxon>Pseudomonadota</taxon>
        <taxon>Gammaproteobacteria</taxon>
        <taxon>Pseudomonadales</taxon>
        <taxon>Pseudomonadaceae</taxon>
        <taxon>Stutzerimonas</taxon>
    </lineage>
</organism>
<reference evidence="5" key="1">
    <citation type="submission" date="2022-03" db="EMBL/GenBank/DDBJ databases">
        <title>Pseudomonas marianensis sp. nov., a marine bacterium isolated from deep-sea sediments of the Mariana Trench.</title>
        <authorList>
            <person name="Wei Y."/>
        </authorList>
    </citation>
    <scope>NUCLEOTIDE SEQUENCE</scope>
    <source>
        <strain evidence="5">PS1</strain>
    </source>
</reference>
<gene>
    <name evidence="5" type="ORF">MST27_05350</name>
</gene>
<dbReference type="GO" id="GO:0016787">
    <property type="term" value="F:hydrolase activity"/>
    <property type="evidence" value="ECO:0007669"/>
    <property type="project" value="UniProtKB-KW"/>
</dbReference>
<evidence type="ECO:0000256" key="2">
    <source>
        <dbReference type="ARBA" id="ARBA00022801"/>
    </source>
</evidence>
<evidence type="ECO:0000256" key="3">
    <source>
        <dbReference type="RuleBase" id="RU003476"/>
    </source>
</evidence>
<dbReference type="PROSITE" id="PS51462">
    <property type="entry name" value="NUDIX"/>
    <property type="match status" value="1"/>
</dbReference>
<comment type="similarity">
    <text evidence="3">Belongs to the Nudix hydrolase family.</text>
</comment>
<dbReference type="Pfam" id="PF00293">
    <property type="entry name" value="NUDIX"/>
    <property type="match status" value="1"/>
</dbReference>
<accession>A0A9X1W3F7</accession>
<dbReference type="PANTHER" id="PTHR43046:SF2">
    <property type="entry name" value="8-OXO-DGTP DIPHOSPHATASE-RELATED"/>
    <property type="match status" value="1"/>
</dbReference>
<comment type="cofactor">
    <cofactor evidence="1">
        <name>Mg(2+)</name>
        <dbReference type="ChEBI" id="CHEBI:18420"/>
    </cofactor>
</comment>
<dbReference type="PANTHER" id="PTHR43046">
    <property type="entry name" value="GDP-MANNOSE MANNOSYL HYDROLASE"/>
    <property type="match status" value="1"/>
</dbReference>
<dbReference type="InterPro" id="IPR000086">
    <property type="entry name" value="NUDIX_hydrolase_dom"/>
</dbReference>
<dbReference type="EMBL" id="JALGRD010000002">
    <property type="protein sequence ID" value="MCJ0972794.1"/>
    <property type="molecule type" value="Genomic_DNA"/>
</dbReference>
<protein>
    <submittedName>
        <fullName evidence="5">NUDIX domain-containing protein</fullName>
    </submittedName>
</protein>
<dbReference type="AlphaFoldDB" id="A0A9X1W3F7"/>
<dbReference type="InterPro" id="IPR020084">
    <property type="entry name" value="NUDIX_hydrolase_CS"/>
</dbReference>
<dbReference type="PRINTS" id="PR00502">
    <property type="entry name" value="NUDIXFAMILY"/>
</dbReference>
<dbReference type="RefSeq" id="WP_243604972.1">
    <property type="nucleotide sequence ID" value="NZ_JALGRD010000002.1"/>
</dbReference>
<dbReference type="PROSITE" id="PS00893">
    <property type="entry name" value="NUDIX_BOX"/>
    <property type="match status" value="1"/>
</dbReference>
<sequence>MKILTIATACLLDEEGRLLTVRKRGTQHFMLPGGKIEAGERPLDAVARELAEEIGLTLDESDLHPLGQFEARAANEPDHWVKADVFVGQVNRGSAILAQAEIDTLLWIAPHAPRDALLAPLLRERILPALSQWLGGATG</sequence>
<name>A0A9X1W3F7_9GAMM</name>
<dbReference type="Gene3D" id="3.90.79.10">
    <property type="entry name" value="Nucleoside Triphosphate Pyrophosphohydrolase"/>
    <property type="match status" value="1"/>
</dbReference>
<keyword evidence="2 3" id="KW-0378">Hydrolase</keyword>
<dbReference type="SUPFAM" id="SSF55811">
    <property type="entry name" value="Nudix"/>
    <property type="match status" value="1"/>
</dbReference>
<feature type="domain" description="Nudix hydrolase" evidence="4">
    <location>
        <begin position="1"/>
        <end position="131"/>
    </location>
</feature>
<evidence type="ECO:0000313" key="5">
    <source>
        <dbReference type="EMBL" id="MCJ0972794.1"/>
    </source>
</evidence>